<keyword evidence="1" id="KW-0812">Transmembrane</keyword>
<dbReference type="AlphaFoldDB" id="A0A0P6W1F4"/>
<dbReference type="PATRIC" id="fig|218284.4.peg.299"/>
<feature type="transmembrane region" description="Helical" evidence="1">
    <location>
        <begin position="277"/>
        <end position="295"/>
    </location>
</feature>
<dbReference type="RefSeq" id="WP_060670072.1">
    <property type="nucleotide sequence ID" value="NZ_LIXZ01000001.1"/>
</dbReference>
<feature type="transmembrane region" description="Helical" evidence="1">
    <location>
        <begin position="190"/>
        <end position="208"/>
    </location>
</feature>
<gene>
    <name evidence="2" type="ORF">AM506_01430</name>
</gene>
<keyword evidence="1" id="KW-1133">Transmembrane helix</keyword>
<keyword evidence="1" id="KW-0472">Membrane</keyword>
<reference evidence="2 3" key="1">
    <citation type="submission" date="2015-08" db="EMBL/GenBank/DDBJ databases">
        <title>Draft Genome Sequence of Bacillus vietnamensis UCD-SED5.</title>
        <authorList>
            <person name="Lee R.D."/>
            <person name="Jospin G."/>
            <person name="Lang J.M."/>
            <person name="Coil D.A."/>
            <person name="Eisen J.A."/>
        </authorList>
    </citation>
    <scope>NUCLEOTIDE SEQUENCE [LARGE SCALE GENOMIC DNA]</scope>
    <source>
        <strain evidence="2 3">UCD-SED5</strain>
    </source>
</reference>
<sequence length="418" mass="47728">METFAESSFLIKHKQMLMVKMGLHVGIDILFALLMTTFLFAKEVLLSTYVPALCMVLVIVMTFLILSTIKPSVYKLLLGALAISLVLSIYFFSAAWWVMLAVLVFLHWRITSYSKNKDASIEVNSGSVLIFLFIASVSLLTGSIRDMGNTYIIYSLLFILFSIIITLTPIQRMLGDVRNGHKRVLLKPMGLWFLVTLAGGLIAVFSSLASKGIYWGAEKVFWVFSFLVDPIYHQLIKLRDMFLSTRDAQEGDGSEVQKQDFGEAQNFELSQGLSFSWVNEVLLGLLVIAVIIYLVKKRKSSFDMAREAENSPTMMTQKIVTPVEDDERDRISYSKARDVIRLSMEKLEGEAHIWGAGRQQNENVQLWFKRIGLSESERFFSLYERVRYGQSVPSQQEVDYFTNQIEHHIGELKEREDL</sequence>
<dbReference type="Proteomes" id="UP000050398">
    <property type="component" value="Unassembled WGS sequence"/>
</dbReference>
<feature type="transmembrane region" description="Helical" evidence="1">
    <location>
        <begin position="21"/>
        <end position="40"/>
    </location>
</feature>
<evidence type="ECO:0008006" key="4">
    <source>
        <dbReference type="Google" id="ProtNLM"/>
    </source>
</evidence>
<feature type="transmembrane region" description="Helical" evidence="1">
    <location>
        <begin position="46"/>
        <end position="66"/>
    </location>
</feature>
<dbReference type="OrthoDB" id="2453008at2"/>
<name>A0A0P6W1F4_9BACI</name>
<feature type="transmembrane region" description="Helical" evidence="1">
    <location>
        <begin position="220"/>
        <end position="236"/>
    </location>
</feature>
<feature type="transmembrane region" description="Helical" evidence="1">
    <location>
        <begin position="78"/>
        <end position="106"/>
    </location>
</feature>
<organism evidence="2 3">
    <name type="scientific">Rossellomorea vietnamensis</name>
    <dbReference type="NCBI Taxonomy" id="218284"/>
    <lineage>
        <taxon>Bacteria</taxon>
        <taxon>Bacillati</taxon>
        <taxon>Bacillota</taxon>
        <taxon>Bacilli</taxon>
        <taxon>Bacillales</taxon>
        <taxon>Bacillaceae</taxon>
        <taxon>Rossellomorea</taxon>
    </lineage>
</organism>
<accession>A0A0P6W1F4</accession>
<evidence type="ECO:0000313" key="2">
    <source>
        <dbReference type="EMBL" id="KPL61320.1"/>
    </source>
</evidence>
<dbReference type="EMBL" id="LIXZ01000001">
    <property type="protein sequence ID" value="KPL61320.1"/>
    <property type="molecule type" value="Genomic_DNA"/>
</dbReference>
<feature type="transmembrane region" description="Helical" evidence="1">
    <location>
        <begin position="151"/>
        <end position="170"/>
    </location>
</feature>
<comment type="caution">
    <text evidence="2">The sequence shown here is derived from an EMBL/GenBank/DDBJ whole genome shotgun (WGS) entry which is preliminary data.</text>
</comment>
<proteinExistence type="predicted"/>
<evidence type="ECO:0000256" key="1">
    <source>
        <dbReference type="SAM" id="Phobius"/>
    </source>
</evidence>
<protein>
    <recommendedName>
        <fullName evidence="4">DUF4129 domain-containing protein</fullName>
    </recommendedName>
</protein>
<feature type="transmembrane region" description="Helical" evidence="1">
    <location>
        <begin position="126"/>
        <end position="144"/>
    </location>
</feature>
<evidence type="ECO:0000313" key="3">
    <source>
        <dbReference type="Proteomes" id="UP000050398"/>
    </source>
</evidence>